<feature type="transmembrane region" description="Helical" evidence="2">
    <location>
        <begin position="28"/>
        <end position="49"/>
    </location>
</feature>
<evidence type="ECO:0008006" key="5">
    <source>
        <dbReference type="Google" id="ProtNLM"/>
    </source>
</evidence>
<evidence type="ECO:0000313" key="3">
    <source>
        <dbReference type="EMBL" id="OIW12917.1"/>
    </source>
</evidence>
<keyword evidence="2" id="KW-0812">Transmembrane</keyword>
<name>A0A1J7IFI2_LUPAN</name>
<dbReference type="PANTHER" id="PTHR37199">
    <property type="entry name" value="TRANSMEMBRANE PROTEIN"/>
    <property type="match status" value="1"/>
</dbReference>
<keyword evidence="4" id="KW-1185">Reference proteome</keyword>
<dbReference type="OMA" id="CAQGMPR"/>
<dbReference type="PANTHER" id="PTHR37199:SF5">
    <property type="entry name" value="TRANSMEMBRANE PROTEIN"/>
    <property type="match status" value="1"/>
</dbReference>
<feature type="compositionally biased region" description="Basic and acidic residues" evidence="1">
    <location>
        <begin position="1"/>
        <end position="12"/>
    </location>
</feature>
<organism evidence="3 4">
    <name type="scientific">Lupinus angustifolius</name>
    <name type="common">Narrow-leaved blue lupine</name>
    <dbReference type="NCBI Taxonomy" id="3871"/>
    <lineage>
        <taxon>Eukaryota</taxon>
        <taxon>Viridiplantae</taxon>
        <taxon>Streptophyta</taxon>
        <taxon>Embryophyta</taxon>
        <taxon>Tracheophyta</taxon>
        <taxon>Spermatophyta</taxon>
        <taxon>Magnoliopsida</taxon>
        <taxon>eudicotyledons</taxon>
        <taxon>Gunneridae</taxon>
        <taxon>Pentapetalae</taxon>
        <taxon>rosids</taxon>
        <taxon>fabids</taxon>
        <taxon>Fabales</taxon>
        <taxon>Fabaceae</taxon>
        <taxon>Papilionoideae</taxon>
        <taxon>50 kb inversion clade</taxon>
        <taxon>genistoids sensu lato</taxon>
        <taxon>core genistoids</taxon>
        <taxon>Genisteae</taxon>
        <taxon>Lupinus</taxon>
    </lineage>
</organism>
<keyword evidence="2" id="KW-1133">Transmembrane helix</keyword>
<protein>
    <recommendedName>
        <fullName evidence="5">Transmembrane protein</fullName>
    </recommendedName>
</protein>
<dbReference type="Proteomes" id="UP000188354">
    <property type="component" value="Chromosome LG04"/>
</dbReference>
<evidence type="ECO:0000313" key="4">
    <source>
        <dbReference type="Proteomes" id="UP000188354"/>
    </source>
</evidence>
<evidence type="ECO:0000256" key="1">
    <source>
        <dbReference type="SAM" id="MobiDB-lite"/>
    </source>
</evidence>
<gene>
    <name evidence="3" type="ORF">TanjilG_15837</name>
</gene>
<keyword evidence="2" id="KW-0472">Membrane</keyword>
<proteinExistence type="predicted"/>
<feature type="region of interest" description="Disordered" evidence="1">
    <location>
        <begin position="60"/>
        <end position="85"/>
    </location>
</feature>
<feature type="compositionally biased region" description="Gly residues" evidence="1">
    <location>
        <begin position="73"/>
        <end position="85"/>
    </location>
</feature>
<accession>A0A1J7IFI2</accession>
<reference evidence="3 4" key="1">
    <citation type="journal article" date="2017" name="Plant Biotechnol. J.">
        <title>A comprehensive draft genome sequence for lupin (Lupinus angustifolius), an emerging health food: insights into plant-microbe interactions and legume evolution.</title>
        <authorList>
            <person name="Hane J.K."/>
            <person name="Ming Y."/>
            <person name="Kamphuis L.G."/>
            <person name="Nelson M.N."/>
            <person name="Garg G."/>
            <person name="Atkins C.A."/>
            <person name="Bayer P.E."/>
            <person name="Bravo A."/>
            <person name="Bringans S."/>
            <person name="Cannon S."/>
            <person name="Edwards D."/>
            <person name="Foley R."/>
            <person name="Gao L.L."/>
            <person name="Harrison M.J."/>
            <person name="Huang W."/>
            <person name="Hurgobin B."/>
            <person name="Li S."/>
            <person name="Liu C.W."/>
            <person name="McGrath A."/>
            <person name="Morahan G."/>
            <person name="Murray J."/>
            <person name="Weller J."/>
            <person name="Jian J."/>
            <person name="Singh K.B."/>
        </authorList>
    </citation>
    <scope>NUCLEOTIDE SEQUENCE [LARGE SCALE GENOMIC DNA]</scope>
    <source>
        <strain evidence="4">cv. Tanjil</strain>
        <tissue evidence="3">Whole plant</tissue>
    </source>
</reference>
<dbReference type="AlphaFoldDB" id="A0A1J7IFI2"/>
<sequence>MVRQWKETRFTGDEGSGGSSYGEELRRLVFVLWAVFVTLSFLVAIIFCADGMSKEKGVPKERASGADNYGHGSTCGAGCGGGCGG</sequence>
<dbReference type="EMBL" id="CM007364">
    <property type="protein sequence ID" value="OIW12917.1"/>
    <property type="molecule type" value="Genomic_DNA"/>
</dbReference>
<dbReference type="Gramene" id="OIW12917">
    <property type="protein sequence ID" value="OIW12917"/>
    <property type="gene ID" value="TanjilG_15837"/>
</dbReference>
<feature type="region of interest" description="Disordered" evidence="1">
    <location>
        <begin position="1"/>
        <end position="21"/>
    </location>
</feature>
<evidence type="ECO:0000256" key="2">
    <source>
        <dbReference type="SAM" id="Phobius"/>
    </source>
</evidence>